<dbReference type="RefSeq" id="WP_340605497.1">
    <property type="nucleotide sequence ID" value="NZ_JBBMXV010000006.1"/>
</dbReference>
<dbReference type="Proteomes" id="UP001596312">
    <property type="component" value="Unassembled WGS sequence"/>
</dbReference>
<dbReference type="InterPro" id="IPR058210">
    <property type="entry name" value="SACS/Nov_dom"/>
</dbReference>
<organism evidence="4 5">
    <name type="scientific">Halalkalicoccus tibetensis</name>
    <dbReference type="NCBI Taxonomy" id="175632"/>
    <lineage>
        <taxon>Archaea</taxon>
        <taxon>Methanobacteriati</taxon>
        <taxon>Methanobacteriota</taxon>
        <taxon>Stenosarchaea group</taxon>
        <taxon>Halobacteria</taxon>
        <taxon>Halobacteriales</taxon>
        <taxon>Halococcaceae</taxon>
        <taxon>Halalkalicoccus</taxon>
    </lineage>
</organism>
<dbReference type="InterPro" id="IPR024975">
    <property type="entry name" value="NOV_C"/>
</dbReference>
<reference evidence="4 5" key="1">
    <citation type="journal article" date="2019" name="Int. J. Syst. Evol. Microbiol.">
        <title>The Global Catalogue of Microorganisms (GCM) 10K type strain sequencing project: providing services to taxonomists for standard genome sequencing and annotation.</title>
        <authorList>
            <consortium name="The Broad Institute Genomics Platform"/>
            <consortium name="The Broad Institute Genome Sequencing Center for Infectious Disease"/>
            <person name="Wu L."/>
            <person name="Ma J."/>
        </authorList>
    </citation>
    <scope>NUCLEOTIDE SEQUENCE [LARGE SCALE GENOMIC DNA]</scope>
    <source>
        <strain evidence="4 5">CGMCC 1.3240</strain>
    </source>
</reference>
<comment type="caution">
    <text evidence="4">The sequence shown here is derived from an EMBL/GenBank/DDBJ whole genome shotgun (WGS) entry which is preliminary data.</text>
</comment>
<keyword evidence="5" id="KW-1185">Reference proteome</keyword>
<dbReference type="Pfam" id="PF13020">
    <property type="entry name" value="NOV_C"/>
    <property type="match status" value="1"/>
</dbReference>
<dbReference type="InterPro" id="IPR052957">
    <property type="entry name" value="Auxin_embryo_med"/>
</dbReference>
<dbReference type="NCBIfam" id="NF047352">
    <property type="entry name" value="P_loop_sacsin"/>
    <property type="match status" value="1"/>
</dbReference>
<evidence type="ECO:0000259" key="3">
    <source>
        <dbReference type="Pfam" id="PF25794"/>
    </source>
</evidence>
<accession>A0ABD5V618</accession>
<evidence type="ECO:0000256" key="1">
    <source>
        <dbReference type="SAM" id="MobiDB-lite"/>
    </source>
</evidence>
<dbReference type="PANTHER" id="PTHR32387">
    <property type="entry name" value="WU:FJ29H11"/>
    <property type="match status" value="1"/>
</dbReference>
<feature type="domain" description="Sacsin/Nov" evidence="3">
    <location>
        <begin position="43"/>
        <end position="154"/>
    </location>
</feature>
<dbReference type="InterPro" id="IPR036890">
    <property type="entry name" value="HATPase_C_sf"/>
</dbReference>
<dbReference type="EMBL" id="JBHSXQ010000006">
    <property type="protein sequence ID" value="MFC6906917.1"/>
    <property type="molecule type" value="Genomic_DNA"/>
</dbReference>
<dbReference type="Gene3D" id="3.30.565.10">
    <property type="entry name" value="Histidine kinase-like ATPase, C-terminal domain"/>
    <property type="match status" value="1"/>
</dbReference>
<feature type="domain" description="Protein NO VEIN C-terminal" evidence="2">
    <location>
        <begin position="700"/>
        <end position="784"/>
    </location>
</feature>
<dbReference type="PANTHER" id="PTHR32387:SF0">
    <property type="entry name" value="PROTEIN NO VEIN"/>
    <property type="match status" value="1"/>
</dbReference>
<feature type="compositionally biased region" description="Polar residues" evidence="1">
    <location>
        <begin position="572"/>
        <end position="581"/>
    </location>
</feature>
<gene>
    <name evidence="4" type="ORF">ACFQGH_17125</name>
</gene>
<feature type="region of interest" description="Disordered" evidence="1">
    <location>
        <begin position="559"/>
        <end position="594"/>
    </location>
</feature>
<feature type="compositionally biased region" description="Acidic residues" evidence="1">
    <location>
        <begin position="583"/>
        <end position="594"/>
    </location>
</feature>
<proteinExistence type="predicted"/>
<protein>
    <submittedName>
        <fullName evidence="4">DUF3883 domain-containing protein</fullName>
    </submittedName>
</protein>
<evidence type="ECO:0000313" key="4">
    <source>
        <dbReference type="EMBL" id="MFC6906917.1"/>
    </source>
</evidence>
<dbReference type="SUPFAM" id="SSF55874">
    <property type="entry name" value="ATPase domain of HSP90 chaperone/DNA topoisomerase II/histidine kinase"/>
    <property type="match status" value="1"/>
</dbReference>
<name>A0ABD5V618_9EURY</name>
<evidence type="ECO:0000313" key="5">
    <source>
        <dbReference type="Proteomes" id="UP001596312"/>
    </source>
</evidence>
<dbReference type="AlphaFoldDB" id="A0ABD5V618"/>
<evidence type="ECO:0000259" key="2">
    <source>
        <dbReference type="Pfam" id="PF13020"/>
    </source>
</evidence>
<sequence>MAALAGAINRLEKAFPEQWHFLMEFIQNADDSQSNSFSLRLTEDAVTILNDGREFDYDDVESVCNVGQSSKANPDKGEDYIGYLGVGFKSVFLISDNPRIYSGEYQFEFDKHSWSDPTQSPWQIIPIWIHDDAQTFPDEYNTKFEIPFSDDISQETFDKLTSELDVGQISDRTILFLKNLEEIEIIDEVNGVEKTISKSIVTTRDEYDIVEVTTERNDETETTRWLRFTDTVEVPGRVKEDRMTKQWERHTINHREIIVAFELNTDNVLQKQEGTAHIGVFSFLPLKEVPSGLNFLVQADFLTAPGRETIHRDALWNRWLAQEIFELIIGQAIPAFKQDSDWRKNFTTVLYPQKGGHSLFDDEIHRPLQDHLKDAPVLLTVNDEFGRPCRCVNIDSSIGELISDNEFDKLYPNKSRLHPDCEVAAALEQEMTSGPTYSPNRGLSDSMNRLFELKAQEGDTDFFSQLYREIGEWTENTLLGTKLRREEITLTEADELEIPRNVRVLDDDLELSSDIRDDITILHPRIADETAIETLELLGAKTFDQADIDKRLRGKDTIKSLEQGGGGGVSEQAKTTDSSSGEEPIEFEPEWSDLSEERKIEQTIEILDLFHEGVVTVPDLGDIKVKSKDGEWVSPEDILYPAEYYPNHRIEALHTAGLIPTRTLFLSTEYLEERADVHQWKQFFDAIGVESNLNEISIVEQVAIESALLVEAEEGRDAKALSRHEEIEGYDIQSESRVIEVKGSKKESPSVNLTQKQFGRLKDNSDNYYLYIVRDALQNPSVSIIKGKNILNVKLSVKIDYSELQNLTDSEHSVL</sequence>
<dbReference type="Pfam" id="PF25794">
    <property type="entry name" value="SACS"/>
    <property type="match status" value="1"/>
</dbReference>